<dbReference type="Proteomes" id="UP000005408">
    <property type="component" value="Unassembled WGS sequence"/>
</dbReference>
<dbReference type="AlphaFoldDB" id="A0A8W8NXM1"/>
<feature type="signal peptide" evidence="5">
    <location>
        <begin position="1"/>
        <end position="17"/>
    </location>
</feature>
<evidence type="ECO:0000313" key="8">
    <source>
        <dbReference type="Proteomes" id="UP000005408"/>
    </source>
</evidence>
<keyword evidence="5" id="KW-0732">Signal</keyword>
<accession>A0A8W8NXM1</accession>
<dbReference type="Gene3D" id="3.40.50.2300">
    <property type="match status" value="1"/>
</dbReference>
<evidence type="ECO:0000256" key="2">
    <source>
        <dbReference type="ARBA" id="ARBA00022692"/>
    </source>
</evidence>
<reference evidence="7" key="1">
    <citation type="submission" date="2022-08" db="UniProtKB">
        <authorList>
            <consortium name="EnsemblMetazoa"/>
        </authorList>
    </citation>
    <scope>IDENTIFICATION</scope>
    <source>
        <strain evidence="7">05x7-T-G4-1.051#20</strain>
    </source>
</reference>
<dbReference type="InterPro" id="IPR028082">
    <property type="entry name" value="Peripla_BP_I"/>
</dbReference>
<proteinExistence type="predicted"/>
<dbReference type="SUPFAM" id="SSF53822">
    <property type="entry name" value="Periplasmic binding protein-like I"/>
    <property type="match status" value="1"/>
</dbReference>
<evidence type="ECO:0000313" key="7">
    <source>
        <dbReference type="EnsemblMetazoa" id="G9096.9:cds"/>
    </source>
</evidence>
<name>A0A8W8NXM1_MAGGI</name>
<dbReference type="GO" id="GO:0007165">
    <property type="term" value="P:signal transduction"/>
    <property type="evidence" value="ECO:0007669"/>
    <property type="project" value="TreeGrafter"/>
</dbReference>
<evidence type="ECO:0000256" key="3">
    <source>
        <dbReference type="ARBA" id="ARBA00022989"/>
    </source>
</evidence>
<dbReference type="InterPro" id="IPR052612">
    <property type="entry name" value="ANP_Clearance_Receptor"/>
</dbReference>
<keyword evidence="3" id="KW-1133">Transmembrane helix</keyword>
<evidence type="ECO:0000259" key="6">
    <source>
        <dbReference type="Pfam" id="PF01094"/>
    </source>
</evidence>
<dbReference type="PANTHER" id="PTHR44755">
    <property type="entry name" value="NATRIURETIC PEPTIDE RECEPTOR 3-RELATED"/>
    <property type="match status" value="1"/>
</dbReference>
<evidence type="ECO:0000256" key="5">
    <source>
        <dbReference type="SAM" id="SignalP"/>
    </source>
</evidence>
<feature type="chain" id="PRO_5036498446" description="Receptor ligand binding region domain-containing protein" evidence="5">
    <location>
        <begin position="18"/>
        <end position="253"/>
    </location>
</feature>
<dbReference type="GO" id="GO:0038023">
    <property type="term" value="F:signaling receptor activity"/>
    <property type="evidence" value="ECO:0007669"/>
    <property type="project" value="TreeGrafter"/>
</dbReference>
<dbReference type="GO" id="GO:0017046">
    <property type="term" value="F:peptide hormone binding"/>
    <property type="evidence" value="ECO:0007669"/>
    <property type="project" value="TreeGrafter"/>
</dbReference>
<keyword evidence="2" id="KW-0812">Transmembrane</keyword>
<sequence length="253" mass="28844">MSLLCFLAFIFLPVVKCFTEVQMALMVPNDTHRLFSVDIVLPAVNIGILRARSFLPSDVNFTVHYADSKCHIGVGINEAIKLWYAGKVHVFFGPVCDYAVAPVARQTRFWNIPIVSVGAMAAEFKKFHVEDYPTLTRAGAVDFTVFSALIHKFLDQFKWNKFKILYEQQGINVSDDFCKIMSSSIYYTPSNKRKDYFNLGDLGDLENIIISEIGIGYGGMYIGWLEFINGKRDTTLIPRPLQPHILVDLFFFW</sequence>
<protein>
    <recommendedName>
        <fullName evidence="6">Receptor ligand binding region domain-containing protein</fullName>
    </recommendedName>
</protein>
<comment type="subcellular location">
    <subcellularLocation>
        <location evidence="1">Membrane</location>
    </subcellularLocation>
</comment>
<dbReference type="InterPro" id="IPR001828">
    <property type="entry name" value="ANF_lig-bd_rcpt"/>
</dbReference>
<evidence type="ECO:0000256" key="1">
    <source>
        <dbReference type="ARBA" id="ARBA00004370"/>
    </source>
</evidence>
<dbReference type="GO" id="GO:0016020">
    <property type="term" value="C:membrane"/>
    <property type="evidence" value="ECO:0007669"/>
    <property type="project" value="UniProtKB-SubCell"/>
</dbReference>
<keyword evidence="4" id="KW-0472">Membrane</keyword>
<dbReference type="Pfam" id="PF01094">
    <property type="entry name" value="ANF_receptor"/>
    <property type="match status" value="1"/>
</dbReference>
<feature type="domain" description="Receptor ligand binding region" evidence="6">
    <location>
        <begin position="52"/>
        <end position="180"/>
    </location>
</feature>
<evidence type="ECO:0000256" key="4">
    <source>
        <dbReference type="ARBA" id="ARBA00023136"/>
    </source>
</evidence>
<keyword evidence="8" id="KW-1185">Reference proteome</keyword>
<dbReference type="EnsemblMetazoa" id="G9096.9">
    <property type="protein sequence ID" value="G9096.9:cds"/>
    <property type="gene ID" value="G9096"/>
</dbReference>
<organism evidence="7 8">
    <name type="scientific">Magallana gigas</name>
    <name type="common">Pacific oyster</name>
    <name type="synonym">Crassostrea gigas</name>
    <dbReference type="NCBI Taxonomy" id="29159"/>
    <lineage>
        <taxon>Eukaryota</taxon>
        <taxon>Metazoa</taxon>
        <taxon>Spiralia</taxon>
        <taxon>Lophotrochozoa</taxon>
        <taxon>Mollusca</taxon>
        <taxon>Bivalvia</taxon>
        <taxon>Autobranchia</taxon>
        <taxon>Pteriomorphia</taxon>
        <taxon>Ostreida</taxon>
        <taxon>Ostreoidea</taxon>
        <taxon>Ostreidae</taxon>
        <taxon>Magallana</taxon>
    </lineage>
</organism>
<dbReference type="PANTHER" id="PTHR44755:SF11">
    <property type="entry name" value="ATRIAL NATRIURETIC PEPTIDE RECEPTOR 3 ISOFORM X1"/>
    <property type="match status" value="1"/>
</dbReference>